<gene>
    <name evidence="7" type="ORF">K8V90_08525</name>
</gene>
<dbReference type="EMBL" id="DYUB01000264">
    <property type="protein sequence ID" value="HJG97129.1"/>
    <property type="molecule type" value="Genomic_DNA"/>
</dbReference>
<dbReference type="InterPro" id="IPR023271">
    <property type="entry name" value="Aquaporin-like"/>
</dbReference>
<keyword evidence="4 6" id="KW-0472">Membrane</keyword>
<proteinExistence type="inferred from homology"/>
<dbReference type="InterPro" id="IPR024002">
    <property type="entry name" value="For/NO2_transpt_CS"/>
</dbReference>
<dbReference type="PANTHER" id="PTHR30520:SF6">
    <property type="entry name" value="FORMATE_NITRATE FAMILY TRANSPORTER (EUROFUNG)"/>
    <property type="match status" value="1"/>
</dbReference>
<dbReference type="PROSITE" id="PS01005">
    <property type="entry name" value="FORMATE_NITRITE_TP_1"/>
    <property type="match status" value="1"/>
</dbReference>
<evidence type="ECO:0000256" key="5">
    <source>
        <dbReference type="ARBA" id="ARBA00049660"/>
    </source>
</evidence>
<feature type="transmembrane region" description="Helical" evidence="6">
    <location>
        <begin position="112"/>
        <end position="137"/>
    </location>
</feature>
<evidence type="ECO:0000313" key="8">
    <source>
        <dbReference type="Proteomes" id="UP000776700"/>
    </source>
</evidence>
<comment type="caution">
    <text evidence="7">The sequence shown here is derived from an EMBL/GenBank/DDBJ whole genome shotgun (WGS) entry which is preliminary data.</text>
</comment>
<protein>
    <submittedName>
        <fullName evidence="7">Formate/nitrite transporter family protein</fullName>
    </submittedName>
</protein>
<accession>A0A921N2C9</accession>
<dbReference type="Gene3D" id="1.20.1080.10">
    <property type="entry name" value="Glycerol uptake facilitator protein"/>
    <property type="match status" value="1"/>
</dbReference>
<comment type="subcellular location">
    <subcellularLocation>
        <location evidence="1">Membrane</location>
        <topology evidence="1">Multi-pass membrane protein</topology>
    </subcellularLocation>
</comment>
<feature type="transmembrane region" description="Helical" evidence="6">
    <location>
        <begin position="74"/>
        <end position="100"/>
    </location>
</feature>
<reference evidence="7" key="1">
    <citation type="journal article" date="2021" name="PeerJ">
        <title>Extensive microbial diversity within the chicken gut microbiome revealed by metagenomics and culture.</title>
        <authorList>
            <person name="Gilroy R."/>
            <person name="Ravi A."/>
            <person name="Getino M."/>
            <person name="Pursley I."/>
            <person name="Horton D.L."/>
            <person name="Alikhan N.F."/>
            <person name="Baker D."/>
            <person name="Gharbi K."/>
            <person name="Hall N."/>
            <person name="Watson M."/>
            <person name="Adriaenssens E.M."/>
            <person name="Foster-Nyarko E."/>
            <person name="Jarju S."/>
            <person name="Secka A."/>
            <person name="Antonio M."/>
            <person name="Oren A."/>
            <person name="Chaudhuri R.R."/>
            <person name="La Ragione R."/>
            <person name="Hildebrand F."/>
            <person name="Pallen M.J."/>
        </authorList>
    </citation>
    <scope>NUCLEOTIDE SEQUENCE</scope>
    <source>
        <strain evidence="7">1277</strain>
    </source>
</reference>
<feature type="transmembrane region" description="Helical" evidence="6">
    <location>
        <begin position="252"/>
        <end position="274"/>
    </location>
</feature>
<evidence type="ECO:0000256" key="6">
    <source>
        <dbReference type="SAM" id="Phobius"/>
    </source>
</evidence>
<keyword evidence="2 6" id="KW-0812">Transmembrane</keyword>
<dbReference type="Proteomes" id="UP000776700">
    <property type="component" value="Unassembled WGS sequence"/>
</dbReference>
<evidence type="ECO:0000256" key="3">
    <source>
        <dbReference type="ARBA" id="ARBA00022989"/>
    </source>
</evidence>
<evidence type="ECO:0000313" key="7">
    <source>
        <dbReference type="EMBL" id="HJG97129.1"/>
    </source>
</evidence>
<dbReference type="Pfam" id="PF01226">
    <property type="entry name" value="Form_Nir_trans"/>
    <property type="match status" value="1"/>
</dbReference>
<sequence length="289" mass="30570">MADKKMLMPAEIAEYTIEAGIKKANTPNKKVLASAFLAGAYIAFGALGSVGAAYNLLANPDTYGLGKMVAGLMFPAGLMFVLIAGADLFTGNILITLAALKKKVTWSQAFKNWALVWIGNLCGAALVAYLVSLSGVFDWSSGLYGGVIVKNAIGKLGFSWVAAIASGILCNWIVCATVWMTYGAKDVPGKILTGFFGIFLFVCTGFEHSVANMAYLFAGLFNKTNPAFLEAAHKTAADASVINIPNIFVNNLIPVTIGNILGGAIFVAGVYYFLFVNKKEDSIAEKKTA</sequence>
<feature type="transmembrane region" description="Helical" evidence="6">
    <location>
        <begin position="191"/>
        <end position="218"/>
    </location>
</feature>
<dbReference type="GO" id="GO:0015499">
    <property type="term" value="F:formate transmembrane transporter activity"/>
    <property type="evidence" value="ECO:0007669"/>
    <property type="project" value="TreeGrafter"/>
</dbReference>
<feature type="transmembrane region" description="Helical" evidence="6">
    <location>
        <begin position="31"/>
        <end position="54"/>
    </location>
</feature>
<name>A0A921N2C9_9FIRM</name>
<dbReference type="GO" id="GO:0005886">
    <property type="term" value="C:plasma membrane"/>
    <property type="evidence" value="ECO:0007669"/>
    <property type="project" value="TreeGrafter"/>
</dbReference>
<dbReference type="PANTHER" id="PTHR30520">
    <property type="entry name" value="FORMATE TRANSPORTER-RELATED"/>
    <property type="match status" value="1"/>
</dbReference>
<evidence type="ECO:0000256" key="4">
    <source>
        <dbReference type="ARBA" id="ARBA00023136"/>
    </source>
</evidence>
<dbReference type="InterPro" id="IPR000292">
    <property type="entry name" value="For/NO2_transpt"/>
</dbReference>
<evidence type="ECO:0000256" key="2">
    <source>
        <dbReference type="ARBA" id="ARBA00022692"/>
    </source>
</evidence>
<feature type="transmembrane region" description="Helical" evidence="6">
    <location>
        <begin position="157"/>
        <end position="179"/>
    </location>
</feature>
<evidence type="ECO:0000256" key="1">
    <source>
        <dbReference type="ARBA" id="ARBA00004141"/>
    </source>
</evidence>
<organism evidence="7 8">
    <name type="scientific">Romboutsia timonensis</name>
    <dbReference type="NCBI Taxonomy" id="1776391"/>
    <lineage>
        <taxon>Bacteria</taxon>
        <taxon>Bacillati</taxon>
        <taxon>Bacillota</taxon>
        <taxon>Clostridia</taxon>
        <taxon>Peptostreptococcales</taxon>
        <taxon>Peptostreptococcaceae</taxon>
        <taxon>Romboutsia</taxon>
    </lineage>
</organism>
<keyword evidence="3 6" id="KW-1133">Transmembrane helix</keyword>
<reference evidence="7" key="2">
    <citation type="submission" date="2021-09" db="EMBL/GenBank/DDBJ databases">
        <authorList>
            <person name="Gilroy R."/>
        </authorList>
    </citation>
    <scope>NUCLEOTIDE SEQUENCE</scope>
    <source>
        <strain evidence="7">1277</strain>
    </source>
</reference>
<dbReference type="AlphaFoldDB" id="A0A921N2C9"/>
<comment type="similarity">
    <text evidence="5">Belongs to the FNT transporter (TC 1.A.16) family.</text>
</comment>